<dbReference type="FunCoup" id="A0A1Y2DXT0">
    <property type="interactions" value="247"/>
</dbReference>
<comment type="cofactor">
    <cofactor evidence="2 10">
        <name>Mg(2+)</name>
        <dbReference type="ChEBI" id="CHEBI:18420"/>
    </cofactor>
</comment>
<dbReference type="GO" id="GO:0004523">
    <property type="term" value="F:RNA-DNA hybrid ribonuclease activity"/>
    <property type="evidence" value="ECO:0007669"/>
    <property type="project" value="UniProtKB-UniRule"/>
</dbReference>
<dbReference type="InterPro" id="IPR050092">
    <property type="entry name" value="RNase_H"/>
</dbReference>
<dbReference type="InterPro" id="IPR012337">
    <property type="entry name" value="RNaseH-like_sf"/>
</dbReference>
<dbReference type="EMBL" id="MCFJ01000007">
    <property type="protein sequence ID" value="ORY64110.1"/>
    <property type="molecule type" value="Genomic_DNA"/>
</dbReference>
<comment type="similarity">
    <text evidence="3 10">Belongs to the RNase H family.</text>
</comment>
<comment type="function">
    <text evidence="10">Endonuclease that specifically degrades the RNA of RNA-DNA hybrids.</text>
</comment>
<dbReference type="GO" id="GO:0003676">
    <property type="term" value="F:nucleic acid binding"/>
    <property type="evidence" value="ECO:0007669"/>
    <property type="project" value="UniProtKB-UniRule"/>
</dbReference>
<dbReference type="OrthoDB" id="407198at2759"/>
<evidence type="ECO:0000256" key="8">
    <source>
        <dbReference type="ARBA" id="ARBA00022801"/>
    </source>
</evidence>
<comment type="caution">
    <text evidence="13">The sequence shown here is derived from an EMBL/GenBank/DDBJ whole genome shotgun (WGS) entry which is preliminary data.</text>
</comment>
<evidence type="ECO:0000256" key="11">
    <source>
        <dbReference type="SAM" id="MobiDB-lite"/>
    </source>
</evidence>
<dbReference type="Gene3D" id="3.40.970.10">
    <property type="entry name" value="Ribonuclease H1, N-terminal domain"/>
    <property type="match status" value="1"/>
</dbReference>
<dbReference type="PANTHER" id="PTHR10642">
    <property type="entry name" value="RIBONUCLEASE H1"/>
    <property type="match status" value="1"/>
</dbReference>
<dbReference type="GO" id="GO:0000287">
    <property type="term" value="F:magnesium ion binding"/>
    <property type="evidence" value="ECO:0007669"/>
    <property type="project" value="UniProtKB-UniRule"/>
</dbReference>
<evidence type="ECO:0000313" key="14">
    <source>
        <dbReference type="Proteomes" id="UP000193689"/>
    </source>
</evidence>
<evidence type="ECO:0000256" key="10">
    <source>
        <dbReference type="PIRNR" id="PIRNR036852"/>
    </source>
</evidence>
<dbReference type="FunFam" id="3.30.420.10:FF:000090">
    <property type="entry name" value="Ribonuclease H"/>
    <property type="match status" value="1"/>
</dbReference>
<evidence type="ECO:0000256" key="5">
    <source>
        <dbReference type="ARBA" id="ARBA00022722"/>
    </source>
</evidence>
<protein>
    <recommendedName>
        <fullName evidence="4 10">Ribonuclease H</fullName>
        <shortName evidence="10">RNase H</shortName>
        <ecNumber evidence="4 10">3.1.26.4</ecNumber>
    </recommendedName>
</protein>
<dbReference type="SUPFAM" id="SSF55658">
    <property type="entry name" value="L9 N-domain-like"/>
    <property type="match status" value="1"/>
</dbReference>
<feature type="compositionally biased region" description="Acidic residues" evidence="11">
    <location>
        <begin position="130"/>
        <end position="143"/>
    </location>
</feature>
<keyword evidence="8 10" id="KW-0378">Hydrolase</keyword>
<evidence type="ECO:0000256" key="7">
    <source>
        <dbReference type="ARBA" id="ARBA00022759"/>
    </source>
</evidence>
<dbReference type="PROSITE" id="PS50879">
    <property type="entry name" value="RNASE_H_1"/>
    <property type="match status" value="1"/>
</dbReference>
<proteinExistence type="inferred from homology"/>
<dbReference type="EC" id="3.1.26.4" evidence="4 10"/>
<name>A0A1Y2DXT0_9PEZI</name>
<dbReference type="PIRSF" id="PIRSF036852">
    <property type="entry name" value="Ribonuclease_H1_euk"/>
    <property type="match status" value="1"/>
</dbReference>
<dbReference type="InterPro" id="IPR002156">
    <property type="entry name" value="RNaseH_domain"/>
</dbReference>
<comment type="catalytic activity">
    <reaction evidence="1 10">
        <text>Endonucleolytic cleavage to 5'-phosphomonoester.</text>
        <dbReference type="EC" id="3.1.26.4"/>
    </reaction>
</comment>
<keyword evidence="6 10" id="KW-0479">Metal-binding</keyword>
<dbReference type="SUPFAM" id="SSF53098">
    <property type="entry name" value="Ribonuclease H-like"/>
    <property type="match status" value="1"/>
</dbReference>
<organism evidence="13 14">
    <name type="scientific">Pseudomassariella vexata</name>
    <dbReference type="NCBI Taxonomy" id="1141098"/>
    <lineage>
        <taxon>Eukaryota</taxon>
        <taxon>Fungi</taxon>
        <taxon>Dikarya</taxon>
        <taxon>Ascomycota</taxon>
        <taxon>Pezizomycotina</taxon>
        <taxon>Sordariomycetes</taxon>
        <taxon>Xylariomycetidae</taxon>
        <taxon>Amphisphaeriales</taxon>
        <taxon>Pseudomassariaceae</taxon>
        <taxon>Pseudomassariella</taxon>
    </lineage>
</organism>
<dbReference type="GeneID" id="63770344"/>
<dbReference type="STRING" id="1141098.A0A1Y2DXT0"/>
<dbReference type="InterPro" id="IPR036397">
    <property type="entry name" value="RNaseH_sf"/>
</dbReference>
<dbReference type="RefSeq" id="XP_040715524.1">
    <property type="nucleotide sequence ID" value="XM_040854132.1"/>
</dbReference>
<reference evidence="13 14" key="1">
    <citation type="submission" date="2016-07" db="EMBL/GenBank/DDBJ databases">
        <title>Pervasive Adenine N6-methylation of Active Genes in Fungi.</title>
        <authorList>
            <consortium name="DOE Joint Genome Institute"/>
            <person name="Mondo S.J."/>
            <person name="Dannebaum R.O."/>
            <person name="Kuo R.C."/>
            <person name="Labutti K."/>
            <person name="Haridas S."/>
            <person name="Kuo A."/>
            <person name="Salamov A."/>
            <person name="Ahrendt S.R."/>
            <person name="Lipzen A."/>
            <person name="Sullivan W."/>
            <person name="Andreopoulos W.B."/>
            <person name="Clum A."/>
            <person name="Lindquist E."/>
            <person name="Daum C."/>
            <person name="Ramamoorthy G.K."/>
            <person name="Gryganskyi A."/>
            <person name="Culley D."/>
            <person name="Magnuson J.K."/>
            <person name="James T.Y."/>
            <person name="O'Malley M.A."/>
            <person name="Stajich J.E."/>
            <person name="Spatafora J.W."/>
            <person name="Visel A."/>
            <person name="Grigoriev I.V."/>
        </authorList>
    </citation>
    <scope>NUCLEOTIDE SEQUENCE [LARGE SCALE GENOMIC DNA]</scope>
    <source>
        <strain evidence="13 14">CBS 129021</strain>
    </source>
</reference>
<sequence>MYVSLFPIKSPSSGPEAEPVLMLLNSCTDKSFPTRQDAEDFVAGKNPATASDKPEKFYAVAVGNEPGIYGDWETAQLAIKGVKGPKYKKFDTRAEAVEFIYQFGNETAQATVADEAPAAKKSKKTGAATGDEDEELEVEEDGDAEVEGVLHICTDGSSLSNGKVGAVAGVGVYFGPDDPRNVSERLEGEPQTNQRAELTAILRALQKVPVSQDVRIVTDSKYSISCVMEWYVNWEIRGWKTTDGSEVKNKDLIAAIRKKIKQREKAKTRTLFKWVKGHAKDLGNIAADELAVRGAKLK</sequence>
<evidence type="ECO:0000256" key="4">
    <source>
        <dbReference type="ARBA" id="ARBA00012180"/>
    </source>
</evidence>
<dbReference type="Proteomes" id="UP000193689">
    <property type="component" value="Unassembled WGS sequence"/>
</dbReference>
<accession>A0A1Y2DXT0</accession>
<evidence type="ECO:0000256" key="1">
    <source>
        <dbReference type="ARBA" id="ARBA00000077"/>
    </source>
</evidence>
<evidence type="ECO:0000313" key="13">
    <source>
        <dbReference type="EMBL" id="ORY64110.1"/>
    </source>
</evidence>
<dbReference type="InterPro" id="IPR011320">
    <property type="entry name" value="RNase_H1_N"/>
</dbReference>
<dbReference type="InParanoid" id="A0A1Y2DXT0"/>
<dbReference type="PANTHER" id="PTHR10642:SF26">
    <property type="entry name" value="RIBONUCLEASE H1"/>
    <property type="match status" value="1"/>
</dbReference>
<evidence type="ECO:0000256" key="9">
    <source>
        <dbReference type="ARBA" id="ARBA00022842"/>
    </source>
</evidence>
<gene>
    <name evidence="13" type="ORF">BCR38DRAFT_206857</name>
</gene>
<feature type="region of interest" description="Disordered" evidence="11">
    <location>
        <begin position="114"/>
        <end position="143"/>
    </location>
</feature>
<dbReference type="CDD" id="cd09280">
    <property type="entry name" value="RNase_HI_eukaryote_like"/>
    <property type="match status" value="1"/>
</dbReference>
<keyword evidence="5 10" id="KW-0540">Nuclease</keyword>
<dbReference type="GO" id="GO:0043137">
    <property type="term" value="P:DNA replication, removal of RNA primer"/>
    <property type="evidence" value="ECO:0007669"/>
    <property type="project" value="TreeGrafter"/>
</dbReference>
<evidence type="ECO:0000256" key="6">
    <source>
        <dbReference type="ARBA" id="ARBA00022723"/>
    </source>
</evidence>
<keyword evidence="9 10" id="KW-0460">Magnesium</keyword>
<evidence type="ECO:0000259" key="12">
    <source>
        <dbReference type="PROSITE" id="PS50879"/>
    </source>
</evidence>
<dbReference type="InterPro" id="IPR017067">
    <property type="entry name" value="RNase_H1_euk"/>
</dbReference>
<dbReference type="Gene3D" id="3.30.420.10">
    <property type="entry name" value="Ribonuclease H-like superfamily/Ribonuclease H"/>
    <property type="match status" value="1"/>
</dbReference>
<dbReference type="InterPro" id="IPR009027">
    <property type="entry name" value="Ribosomal_bL9/RNase_H1_N"/>
</dbReference>
<evidence type="ECO:0000256" key="2">
    <source>
        <dbReference type="ARBA" id="ARBA00001946"/>
    </source>
</evidence>
<dbReference type="Pfam" id="PF00075">
    <property type="entry name" value="RNase_H"/>
    <property type="match status" value="1"/>
</dbReference>
<evidence type="ECO:0000256" key="3">
    <source>
        <dbReference type="ARBA" id="ARBA00005300"/>
    </source>
</evidence>
<dbReference type="Pfam" id="PF01693">
    <property type="entry name" value="Cauli_VI"/>
    <property type="match status" value="1"/>
</dbReference>
<dbReference type="InterPro" id="IPR037056">
    <property type="entry name" value="RNase_H1_N_sf"/>
</dbReference>
<keyword evidence="7 10" id="KW-0255">Endonuclease</keyword>
<feature type="domain" description="RNase H type-1" evidence="12">
    <location>
        <begin position="146"/>
        <end position="296"/>
    </location>
</feature>
<keyword evidence="14" id="KW-1185">Reference proteome</keyword>
<dbReference type="AlphaFoldDB" id="A0A1Y2DXT0"/>